<organism evidence="1 2">
    <name type="scientific">Porphyromonas gingivicanis</name>
    <dbReference type="NCBI Taxonomy" id="266762"/>
    <lineage>
        <taxon>Bacteria</taxon>
        <taxon>Pseudomonadati</taxon>
        <taxon>Bacteroidota</taxon>
        <taxon>Bacteroidia</taxon>
        <taxon>Bacteroidales</taxon>
        <taxon>Porphyromonadaceae</taxon>
        <taxon>Porphyromonas</taxon>
    </lineage>
</organism>
<accession>A0A0A2G6R4</accession>
<protein>
    <submittedName>
        <fullName evidence="1">Mannosyltransferase</fullName>
    </submittedName>
</protein>
<dbReference type="RefSeq" id="WP_036883043.1">
    <property type="nucleotide sequence ID" value="NZ_JQZW01000003.1"/>
</dbReference>
<evidence type="ECO:0000313" key="1">
    <source>
        <dbReference type="EMBL" id="KGN98906.1"/>
    </source>
</evidence>
<dbReference type="GO" id="GO:0016757">
    <property type="term" value="F:glycosyltransferase activity"/>
    <property type="evidence" value="ECO:0007669"/>
    <property type="project" value="UniProtKB-KW"/>
</dbReference>
<name>A0A0A2G6R4_9PORP</name>
<dbReference type="AlphaFoldDB" id="A0A0A2G6R4"/>
<dbReference type="SUPFAM" id="SSF53756">
    <property type="entry name" value="UDP-Glycosyltransferase/glycogen phosphorylase"/>
    <property type="match status" value="1"/>
</dbReference>
<comment type="caution">
    <text evidence="1">The sequence shown here is derived from an EMBL/GenBank/DDBJ whole genome shotgun (WGS) entry which is preliminary data.</text>
</comment>
<proteinExistence type="predicted"/>
<keyword evidence="1" id="KW-0328">Glycosyltransferase</keyword>
<dbReference type="Proteomes" id="UP000030134">
    <property type="component" value="Unassembled WGS sequence"/>
</dbReference>
<keyword evidence="1" id="KW-0808">Transferase</keyword>
<dbReference type="STRING" id="266762.HQ36_01850"/>
<gene>
    <name evidence="1" type="ORF">HQ36_01850</name>
</gene>
<evidence type="ECO:0000313" key="2">
    <source>
        <dbReference type="Proteomes" id="UP000030134"/>
    </source>
</evidence>
<reference evidence="1 2" key="1">
    <citation type="submission" date="2014-08" db="EMBL/GenBank/DDBJ databases">
        <title>Porphyromonas gingivicanis strain:COT-022_OH1391 Genome sequencing.</title>
        <authorList>
            <person name="Wallis C."/>
            <person name="Deusch O."/>
            <person name="O'Flynn C."/>
            <person name="Davis I."/>
            <person name="Jospin G."/>
            <person name="Darling A.E."/>
            <person name="Coil D.A."/>
            <person name="Alexiev A."/>
            <person name="Horsfall A."/>
            <person name="Kirkwood N."/>
            <person name="Harris S."/>
            <person name="Eisen J.A."/>
        </authorList>
    </citation>
    <scope>NUCLEOTIDE SEQUENCE [LARGE SCALE GENOMIC DNA]</scope>
    <source>
        <strain evidence="2">COT-022 OH1391</strain>
    </source>
</reference>
<dbReference type="EMBL" id="JQZW01000003">
    <property type="protein sequence ID" value="KGN98906.1"/>
    <property type="molecule type" value="Genomic_DNA"/>
</dbReference>
<sequence>MIETIHVIALNIPWPANYGGVIDIYYKLLAFHRAGMKIILHCFEYDRPQAEQLNTICSEVYYYPRVTGWQANLSLLPYNVYGRKAPQLLKRLLQDDYPILFEGLHSCYYLNHPSLRNRYKIFRACNIEHHYYQAIGDAENNPLKKAFYYLEAFRFARFQKTVQYAHLLLAVSQAETNYLQEEFPNKQVKFIPCFHENDSITSQIGASDFILYHGKLSVKENEEAALYMIKHIFSQLPYHCIIAGMNPPDSLYQAASPYNNVKIEANPSSERMKELMQTAHINTLFTFQSTGLKLKLLNSLFSGRHTLVNPTMLVGSGLDSLCHIARTPQEAIDLCHKLFKIPFDQQDIQLRKDLLFPLFSNQAQIEMLIDIIRKNSLQAKSM</sequence>
<dbReference type="OrthoDB" id="1094459at2"/>
<dbReference type="eggNOG" id="COG0438">
    <property type="taxonomic scope" value="Bacteria"/>
</dbReference>
<keyword evidence="2" id="KW-1185">Reference proteome</keyword>